<dbReference type="InterPro" id="IPR046465">
    <property type="entry name" value="BORCS6_C"/>
</dbReference>
<comment type="caution">
    <text evidence="7">The sequence shown here is derived from an EMBL/GenBank/DDBJ whole genome shotgun (WGS) entry which is preliminary data.</text>
</comment>
<keyword evidence="5" id="KW-1133">Transmembrane helix</keyword>
<feature type="transmembrane region" description="Helical" evidence="5">
    <location>
        <begin position="616"/>
        <end position="639"/>
    </location>
</feature>
<reference evidence="7" key="2">
    <citation type="journal article" date="2023" name="Infect Dis Poverty">
        <title>Chromosome-scale genome of the human blood fluke Schistosoma mekongi and its implications for public health.</title>
        <authorList>
            <person name="Zhou M."/>
            <person name="Xu L."/>
            <person name="Xu D."/>
            <person name="Chen W."/>
            <person name="Khan J."/>
            <person name="Hu Y."/>
            <person name="Huang H."/>
            <person name="Wei H."/>
            <person name="Zhang Y."/>
            <person name="Chusongsang P."/>
            <person name="Tanasarnprasert K."/>
            <person name="Hu X."/>
            <person name="Limpanont Y."/>
            <person name="Lv Z."/>
        </authorList>
    </citation>
    <scope>NUCLEOTIDE SEQUENCE</scope>
    <source>
        <strain evidence="7">LV_2022a</strain>
    </source>
</reference>
<name>A0AAE1ZAQ8_SCHME</name>
<evidence type="ECO:0000256" key="4">
    <source>
        <dbReference type="PROSITE-ProRule" id="PRU00076"/>
    </source>
</evidence>
<proteinExistence type="predicted"/>
<keyword evidence="5" id="KW-0812">Transmembrane</keyword>
<keyword evidence="8" id="KW-1185">Reference proteome</keyword>
<dbReference type="Pfam" id="PF10157">
    <property type="entry name" value="BORCS6"/>
    <property type="match status" value="1"/>
</dbReference>
<dbReference type="PROSITE" id="PS00022">
    <property type="entry name" value="EGF_1"/>
    <property type="match status" value="2"/>
</dbReference>
<dbReference type="Gene3D" id="2.10.25.10">
    <property type="entry name" value="Laminin"/>
    <property type="match status" value="2"/>
</dbReference>
<dbReference type="AlphaFoldDB" id="A0AAE1ZAQ8"/>
<dbReference type="SMART" id="SM00181">
    <property type="entry name" value="EGF"/>
    <property type="match status" value="3"/>
</dbReference>
<gene>
    <name evidence="7" type="ORF">MN116_007440</name>
</gene>
<dbReference type="FunFam" id="2.10.25.10:FF:000118">
    <property type="entry name" value="protein delta homolog 2"/>
    <property type="match status" value="1"/>
</dbReference>
<dbReference type="PROSITE" id="PS50026">
    <property type="entry name" value="EGF_3"/>
    <property type="match status" value="2"/>
</dbReference>
<dbReference type="InterPro" id="IPR050969">
    <property type="entry name" value="Dev_Signal_Modulators"/>
</dbReference>
<keyword evidence="5" id="KW-0472">Membrane</keyword>
<dbReference type="PANTHER" id="PTHR14949">
    <property type="entry name" value="EGF-LIKE-DOMAIN, MULTIPLE 7, 8"/>
    <property type="match status" value="1"/>
</dbReference>
<evidence type="ECO:0000256" key="5">
    <source>
        <dbReference type="SAM" id="Phobius"/>
    </source>
</evidence>
<accession>A0AAE1ZAQ8</accession>
<dbReference type="InterPro" id="IPR000742">
    <property type="entry name" value="EGF"/>
</dbReference>
<feature type="domain" description="EGF-like" evidence="6">
    <location>
        <begin position="333"/>
        <end position="376"/>
    </location>
</feature>
<comment type="caution">
    <text evidence="4">Lacks conserved residue(s) required for the propagation of feature annotation.</text>
</comment>
<feature type="disulfide bond" evidence="4">
    <location>
        <begin position="464"/>
        <end position="473"/>
    </location>
</feature>
<evidence type="ECO:0000259" key="6">
    <source>
        <dbReference type="PROSITE" id="PS50026"/>
    </source>
</evidence>
<dbReference type="EMBL" id="JALJAT010000005">
    <property type="protein sequence ID" value="KAK4469939.1"/>
    <property type="molecule type" value="Genomic_DNA"/>
</dbReference>
<keyword evidence="1 4" id="KW-0245">EGF-like domain</keyword>
<evidence type="ECO:0000313" key="8">
    <source>
        <dbReference type="Proteomes" id="UP001292079"/>
    </source>
</evidence>
<keyword evidence="3 4" id="KW-1015">Disulfide bond</keyword>
<evidence type="ECO:0000256" key="1">
    <source>
        <dbReference type="ARBA" id="ARBA00022536"/>
    </source>
</evidence>
<evidence type="ECO:0000256" key="3">
    <source>
        <dbReference type="ARBA" id="ARBA00023157"/>
    </source>
</evidence>
<dbReference type="CDD" id="cd00054">
    <property type="entry name" value="EGF_CA"/>
    <property type="match status" value="1"/>
</dbReference>
<feature type="disulfide bond" evidence="4">
    <location>
        <begin position="366"/>
        <end position="375"/>
    </location>
</feature>
<organism evidence="7 8">
    <name type="scientific">Schistosoma mekongi</name>
    <name type="common">Parasitic worm</name>
    <dbReference type="NCBI Taxonomy" id="38744"/>
    <lineage>
        <taxon>Eukaryota</taxon>
        <taxon>Metazoa</taxon>
        <taxon>Spiralia</taxon>
        <taxon>Lophotrochozoa</taxon>
        <taxon>Platyhelminthes</taxon>
        <taxon>Trematoda</taxon>
        <taxon>Digenea</taxon>
        <taxon>Strigeidida</taxon>
        <taxon>Schistosomatoidea</taxon>
        <taxon>Schistosomatidae</taxon>
        <taxon>Schistosoma</taxon>
    </lineage>
</organism>
<evidence type="ECO:0000256" key="2">
    <source>
        <dbReference type="ARBA" id="ARBA00022729"/>
    </source>
</evidence>
<dbReference type="Pfam" id="PF00008">
    <property type="entry name" value="EGF"/>
    <property type="match status" value="1"/>
</dbReference>
<protein>
    <recommendedName>
        <fullName evidence="6">EGF-like domain-containing protein</fullName>
    </recommendedName>
</protein>
<feature type="transmembrane region" description="Helical" evidence="5">
    <location>
        <begin position="59"/>
        <end position="81"/>
    </location>
</feature>
<keyword evidence="2" id="KW-0732">Signal</keyword>
<reference evidence="7" key="1">
    <citation type="submission" date="2022-04" db="EMBL/GenBank/DDBJ databases">
        <authorList>
            <person name="Xu L."/>
            <person name="Lv Z."/>
        </authorList>
    </citation>
    <scope>NUCLEOTIDE SEQUENCE</scope>
    <source>
        <strain evidence="7">LV_2022a</strain>
    </source>
</reference>
<evidence type="ECO:0000313" key="7">
    <source>
        <dbReference type="EMBL" id="KAK4469939.1"/>
    </source>
</evidence>
<dbReference type="PROSITE" id="PS01186">
    <property type="entry name" value="EGF_2"/>
    <property type="match status" value="1"/>
</dbReference>
<dbReference type="PANTHER" id="PTHR14949:SF56">
    <property type="entry name" value="EGF-LIKE-DOMAIN, MULTIPLE 7"/>
    <property type="match status" value="1"/>
</dbReference>
<dbReference type="Proteomes" id="UP001292079">
    <property type="component" value="Unassembled WGS sequence"/>
</dbReference>
<feature type="domain" description="EGF-like" evidence="6">
    <location>
        <begin position="435"/>
        <end position="474"/>
    </location>
</feature>
<sequence>MSSLTLDCTTVFSDSVDYTCETVNSCIKSTYVLMAKCEELSKSMSQLEPLKKETNVMRFFLLLTIYTLLNTIYCNPLYFVYQEKWPTLLSWKCSGTPVLKAQRVQFIEEATKIYYDTLMSGRLTEDRNLDIVVPPNSILKSIDYLNMLNLVIYTSEKNLGNSIVMQISCELMNNLKWVKEVYNRVLSRNTETFRAILDIIYRLGLCLRDIETHLNCPNVCRSKTNKFCQYKLHTIGYCNTYINNNKLLQHNININYTSKQKQNELKQILKNWLFNIPIEKRLPFELFIYFINNIKLLKKIINIQLEITWIPYCPCEVKYTYDKISDTCLDVQKEDSCNSGSYCANGGTCLSNLEMDYLKTGPICQCPPAFKGNQCEHERDPCEDEAICYPFPCVRDPHNLEYGFRCHCPPTHQYEIKGKPKCVPKPVCGEFNAINEFRVTRHPCQNRGQCVQDANDSMLYKCICNHGFKGDHCEIEPLPAIWSEWSPWSDCIWPDVNEICNRKAYRQQTRICITNAIGQKCIGKTRRITYTGCDLTILSSKLYTYPSKIKKDLIYAAKLCDSYNQEYITLLSEYELDESLITAEGLDDSDKIDLHKTESTTLNQLQYVNYPMKQDYIFITGWIYVIILHLGTILLWIHYIHRWRTEERD</sequence>
<dbReference type="SUPFAM" id="SSF57196">
    <property type="entry name" value="EGF/Laminin"/>
    <property type="match status" value="2"/>
</dbReference>